<dbReference type="Pfam" id="PF00781">
    <property type="entry name" value="DAGK_cat"/>
    <property type="match status" value="1"/>
</dbReference>
<dbReference type="InterPro" id="IPR001206">
    <property type="entry name" value="Diacylglycerol_kinase_cat_dom"/>
</dbReference>
<sequence>MTQPLRGGLSGREPLFIVLNTGSGRDDAPAAQAAIVHVLQAASRAHTLMPVSDATALPSVARQAVERACAEGGIVVAAGGDGTLNAVARAVLGSGVPFGILPQGTFNFFGRAHGIPQDAHAATRCLLDARIEPVQVGLLNDRLFLVNASLGLYPQLLEDREAYKQRYGRSRMVALWSGLVTLLRAPPQLTLQLEHGGQARTLRTPTLVVGNNALQLERLGIAEAAALQQGQLVAMSVRPVGTLALYGLLLSGLFSRLGEADKVVSFGFDRLTVRVRGRRRVKVAMDGEISWLPTPLQFQVSPEPLRLLVPSPGQRLEAA</sequence>
<dbReference type="Gene3D" id="3.40.50.10330">
    <property type="entry name" value="Probable inorganic polyphosphate/atp-NAD kinase, domain 1"/>
    <property type="match status" value="1"/>
</dbReference>
<dbReference type="InterPro" id="IPR017438">
    <property type="entry name" value="ATP-NAD_kinase_N"/>
</dbReference>
<dbReference type="InterPro" id="IPR016064">
    <property type="entry name" value="NAD/diacylglycerol_kinase_sf"/>
</dbReference>
<protein>
    <recommendedName>
        <fullName evidence="1">DAGKc domain-containing protein</fullName>
    </recommendedName>
</protein>
<dbReference type="SUPFAM" id="SSF111331">
    <property type="entry name" value="NAD kinase/diacylglycerol kinase-like"/>
    <property type="match status" value="1"/>
</dbReference>
<organism evidence="2 3">
    <name type="scientific">Bordetella bronchiseptica 253</name>
    <dbReference type="NCBI Taxonomy" id="568707"/>
    <lineage>
        <taxon>Bacteria</taxon>
        <taxon>Pseudomonadati</taxon>
        <taxon>Pseudomonadota</taxon>
        <taxon>Betaproteobacteria</taxon>
        <taxon>Burkholderiales</taxon>
        <taxon>Alcaligenaceae</taxon>
        <taxon>Bordetella</taxon>
    </lineage>
</organism>
<dbReference type="GO" id="GO:0016301">
    <property type="term" value="F:kinase activity"/>
    <property type="evidence" value="ECO:0007669"/>
    <property type="project" value="InterPro"/>
</dbReference>
<name>A0A0C6PA08_BORBO</name>
<dbReference type="Gene3D" id="2.60.200.40">
    <property type="match status" value="1"/>
</dbReference>
<dbReference type="PANTHER" id="PTHR12358:SF54">
    <property type="entry name" value="SPHINGOSINE KINASE RELATED PROTEIN"/>
    <property type="match status" value="1"/>
</dbReference>
<accession>A0A0C6PA08</accession>
<dbReference type="InterPro" id="IPR050187">
    <property type="entry name" value="Lipid_Phosphate_FormReg"/>
</dbReference>
<evidence type="ECO:0000313" key="2">
    <source>
        <dbReference type="EMBL" id="CCJ56481.1"/>
    </source>
</evidence>
<dbReference type="PROSITE" id="PS50146">
    <property type="entry name" value="DAGK"/>
    <property type="match status" value="1"/>
</dbReference>
<dbReference type="RefSeq" id="WP_015065071.1">
    <property type="nucleotide sequence ID" value="NC_019382.1"/>
</dbReference>
<dbReference type="KEGG" id="bbh:BN112_4567"/>
<evidence type="ECO:0000259" key="1">
    <source>
        <dbReference type="PROSITE" id="PS50146"/>
    </source>
</evidence>
<dbReference type="EMBL" id="HE965806">
    <property type="protein sequence ID" value="CCJ56481.1"/>
    <property type="molecule type" value="Genomic_DNA"/>
</dbReference>
<feature type="domain" description="DAGKc" evidence="1">
    <location>
        <begin position="10"/>
        <end position="143"/>
    </location>
</feature>
<gene>
    <name evidence="2" type="ORF">BN112_4567</name>
</gene>
<reference evidence="2 3" key="1">
    <citation type="journal article" date="2012" name="BMC Genomics">
        <title>Comparative genomics of the classical Bordetella subspecies: the evolution and exchange of virulence-associated diversity amongst closely related pathogens.</title>
        <authorList>
            <person name="Park J."/>
            <person name="Zhang Y."/>
            <person name="Buboltz A.M."/>
            <person name="Zhang X."/>
            <person name="Schuster S.C."/>
            <person name="Ahuja U."/>
            <person name="Liu M."/>
            <person name="Miller J.F."/>
            <person name="Sebaihia M."/>
            <person name="Bentley S.D."/>
            <person name="Parkhill J."/>
            <person name="Harvill E.T."/>
        </authorList>
    </citation>
    <scope>NUCLEOTIDE SEQUENCE [LARGE SCALE GENOMIC DNA]</scope>
    <source>
        <strain evidence="2 3">253</strain>
    </source>
</reference>
<dbReference type="PANTHER" id="PTHR12358">
    <property type="entry name" value="SPHINGOSINE KINASE"/>
    <property type="match status" value="1"/>
</dbReference>
<evidence type="ECO:0000313" key="3">
    <source>
        <dbReference type="Proteomes" id="UP000007564"/>
    </source>
</evidence>
<dbReference type="OrthoDB" id="142078at2"/>
<dbReference type="AlphaFoldDB" id="A0A0C6PA08"/>
<dbReference type="Proteomes" id="UP000007564">
    <property type="component" value="Chromosome"/>
</dbReference>
<proteinExistence type="predicted"/>
<dbReference type="HOGENOM" id="CLU_045532_5_0_4"/>